<dbReference type="InterPro" id="IPR032675">
    <property type="entry name" value="LRR_dom_sf"/>
</dbReference>
<dbReference type="Proteomes" id="UP000637239">
    <property type="component" value="Chromosome 2"/>
</dbReference>
<protein>
    <recommendedName>
        <fullName evidence="3">F-box domain protein</fullName>
    </recommendedName>
</protein>
<dbReference type="GeneID" id="66980173"/>
<evidence type="ECO:0000313" key="2">
    <source>
        <dbReference type="Proteomes" id="UP000637239"/>
    </source>
</evidence>
<reference evidence="1" key="2">
    <citation type="submission" date="2021-02" db="EMBL/GenBank/DDBJ databases">
        <title>Aspergillus chevalieri M1 genome sequence.</title>
        <authorList>
            <person name="Kadooka C."/>
            <person name="Mori K."/>
            <person name="Futagami T."/>
        </authorList>
    </citation>
    <scope>NUCLEOTIDE SEQUENCE</scope>
    <source>
        <strain evidence="1">M1</strain>
    </source>
</reference>
<sequence length="393" mass="44396">MCAFRLTCKTLLEKTYSIFWRTSLNSIETDVSLDSLGKLQTISTDPQLRHCIHHLTTKGFDKTETILGEGFQWDRHASGHLVNLHNHPAVKQLCNIFCQLINCTSIEIYSPITEIVVHPLKAFEPTDAIPTMLEVISQTGHPVTSLTLNFMGWGQSGPNNPDPRCLQIAHEAQLIALGAHLENLTLKYTFEHDIVHDWTVNLLHHTRNLCTLHIESCNDLKGVPFFRCLALSSDMVWPQLQELSLDMIRATGEDLTTVLRKSQQSLRVLSLHCSRIISSKEGLKRIFQVLGTDFPMLQAIHIGLLWSGLAMRDYVHFPGVLQNPVVDELQGSRFDFMAHRYKGGDRVSTVNYSGPKMDVALGILAEAVDLIIKQPLEEWIRDNRAHQNQESVP</sequence>
<dbReference type="RefSeq" id="XP_043134336.1">
    <property type="nucleotide sequence ID" value="XM_043275337.1"/>
</dbReference>
<gene>
    <name evidence="1" type="ORF">ACHE_21272A</name>
</gene>
<reference evidence="1" key="1">
    <citation type="submission" date="2021-01" db="EMBL/GenBank/DDBJ databases">
        <authorList>
            <consortium name="Aspergillus chevalieri M1 genome sequencing consortium"/>
            <person name="Kazuki M."/>
            <person name="Futagami T."/>
        </authorList>
    </citation>
    <scope>NUCLEOTIDE SEQUENCE</scope>
    <source>
        <strain evidence="1">M1</strain>
    </source>
</reference>
<name>A0A7R7VJJ2_ASPCH</name>
<evidence type="ECO:0000313" key="1">
    <source>
        <dbReference type="EMBL" id="BCR85814.1"/>
    </source>
</evidence>
<accession>A0A7R7VJJ2</accession>
<evidence type="ECO:0008006" key="3">
    <source>
        <dbReference type="Google" id="ProtNLM"/>
    </source>
</evidence>
<keyword evidence="2" id="KW-1185">Reference proteome</keyword>
<dbReference type="EMBL" id="AP024417">
    <property type="protein sequence ID" value="BCR85814.1"/>
    <property type="molecule type" value="Genomic_DNA"/>
</dbReference>
<proteinExistence type="predicted"/>
<dbReference type="Gene3D" id="3.80.10.10">
    <property type="entry name" value="Ribonuclease Inhibitor"/>
    <property type="match status" value="1"/>
</dbReference>
<dbReference type="SUPFAM" id="SSF52047">
    <property type="entry name" value="RNI-like"/>
    <property type="match status" value="1"/>
</dbReference>
<dbReference type="AlphaFoldDB" id="A0A7R7VJJ2"/>
<organism evidence="1 2">
    <name type="scientific">Aspergillus chevalieri</name>
    <name type="common">Eurotium chevalieri</name>
    <dbReference type="NCBI Taxonomy" id="182096"/>
    <lineage>
        <taxon>Eukaryota</taxon>
        <taxon>Fungi</taxon>
        <taxon>Dikarya</taxon>
        <taxon>Ascomycota</taxon>
        <taxon>Pezizomycotina</taxon>
        <taxon>Eurotiomycetes</taxon>
        <taxon>Eurotiomycetidae</taxon>
        <taxon>Eurotiales</taxon>
        <taxon>Aspergillaceae</taxon>
        <taxon>Aspergillus</taxon>
        <taxon>Aspergillus subgen. Aspergillus</taxon>
    </lineage>
</organism>
<dbReference type="KEGG" id="ache:ACHE_21272A"/>